<sequence precursor="true">MNIGSFIWCAAIFTVCASRGVADDSAKLAPLFAAVAEHGGTITIPPGDYALDGTQPIPLASHTTVFAYGARFHLPDVLGDKARAVLFRGENVSDFRWFGGHFAGHVFDPAREENSWEPNVNTRAILISTTGNGETKNLTFRDVTSDGLAGAAISVAGAEKHGSDREIESYARNVTVENCTLERSGKFMWDYGLLWQITIWPEDYSPRERALAAKYFRNDLICPGVSMADGDSRVRFANRDHPVGISRGDDPQYAVCFFGDALPRNVVRGRQYFVVASDAEGIQIAEQPSGSPMRFEGAGGEVKLIHNLSAAYGALYSPTGAGPGKGAMDLVGCEKVIVRGCRLSALGDTMHIQKSRGVVFADNHITGSRMGAFFLAEFCQNATITGNTIDGTNGSRVMSVEKSCEDVTITGNTFRNGGRGSWINQPRNFVMTGNVFINNTTKNEHDPHRGRRSFVTGDYEQKPELYFTLHERDGHYGPVIVRDNIFVTGPECGSPAVTFAPGGQQLLFKDNVFRSHDAAIQVDPSCVDVEIRDNPGASLKIAPVDFNHGRR</sequence>
<dbReference type="InterPro" id="IPR011050">
    <property type="entry name" value="Pectin_lyase_fold/virulence"/>
</dbReference>
<dbReference type="Pfam" id="PF13229">
    <property type="entry name" value="Beta_helix"/>
    <property type="match status" value="1"/>
</dbReference>
<reference evidence="2 3" key="1">
    <citation type="journal article" date="2011" name="J. Bacteriol.">
        <title>Genome sequence of Chthoniobacter flavus Ellin428, an aerobic heterotrophic soil bacterium.</title>
        <authorList>
            <person name="Kant R."/>
            <person name="van Passel M.W."/>
            <person name="Palva A."/>
            <person name="Lucas S."/>
            <person name="Lapidus A."/>
            <person name="Glavina Del Rio T."/>
            <person name="Dalin E."/>
            <person name="Tice H."/>
            <person name="Bruce D."/>
            <person name="Goodwin L."/>
            <person name="Pitluck S."/>
            <person name="Larimer F.W."/>
            <person name="Land M.L."/>
            <person name="Hauser L."/>
            <person name="Sangwan P."/>
            <person name="de Vos W.M."/>
            <person name="Janssen P.H."/>
            <person name="Smidt H."/>
        </authorList>
    </citation>
    <scope>NUCLEOTIDE SEQUENCE [LARGE SCALE GENOMIC DNA]</scope>
    <source>
        <strain evidence="2 3">Ellin428</strain>
    </source>
</reference>
<organism evidence="2 3">
    <name type="scientific">Chthoniobacter flavus Ellin428</name>
    <dbReference type="NCBI Taxonomy" id="497964"/>
    <lineage>
        <taxon>Bacteria</taxon>
        <taxon>Pseudomonadati</taxon>
        <taxon>Verrucomicrobiota</taxon>
        <taxon>Spartobacteria</taxon>
        <taxon>Chthoniobacterales</taxon>
        <taxon>Chthoniobacteraceae</taxon>
        <taxon>Chthoniobacter</taxon>
    </lineage>
</organism>
<keyword evidence="3" id="KW-1185">Reference proteome</keyword>
<dbReference type="eggNOG" id="COG5434">
    <property type="taxonomic scope" value="Bacteria"/>
</dbReference>
<evidence type="ECO:0000259" key="1">
    <source>
        <dbReference type="Pfam" id="PF13229"/>
    </source>
</evidence>
<dbReference type="SUPFAM" id="SSF51126">
    <property type="entry name" value="Pectin lyase-like"/>
    <property type="match status" value="1"/>
</dbReference>
<proteinExistence type="predicted"/>
<accession>B4CZN4</accession>
<protein>
    <recommendedName>
        <fullName evidence="1">Right handed beta helix domain-containing protein</fullName>
    </recommendedName>
</protein>
<dbReference type="Gene3D" id="2.160.20.10">
    <property type="entry name" value="Single-stranded right-handed beta-helix, Pectin lyase-like"/>
    <property type="match status" value="2"/>
</dbReference>
<evidence type="ECO:0000313" key="2">
    <source>
        <dbReference type="EMBL" id="EDY20198.1"/>
    </source>
</evidence>
<dbReference type="InterPro" id="IPR039448">
    <property type="entry name" value="Beta_helix"/>
</dbReference>
<name>B4CZN4_9BACT</name>
<dbReference type="EMBL" id="ABVL01000005">
    <property type="protein sequence ID" value="EDY20198.1"/>
    <property type="molecule type" value="Genomic_DNA"/>
</dbReference>
<dbReference type="STRING" id="497964.CfE428DRAFT_2122"/>
<dbReference type="InterPro" id="IPR012334">
    <property type="entry name" value="Pectin_lyas_fold"/>
</dbReference>
<gene>
    <name evidence="2" type="ORF">CfE428DRAFT_2122</name>
</gene>
<dbReference type="Proteomes" id="UP000005824">
    <property type="component" value="Unassembled WGS sequence"/>
</dbReference>
<dbReference type="InterPro" id="IPR006626">
    <property type="entry name" value="PbH1"/>
</dbReference>
<dbReference type="AlphaFoldDB" id="B4CZN4"/>
<evidence type="ECO:0000313" key="3">
    <source>
        <dbReference type="Proteomes" id="UP000005824"/>
    </source>
</evidence>
<dbReference type="SMART" id="SM00710">
    <property type="entry name" value="PbH1"/>
    <property type="match status" value="8"/>
</dbReference>
<comment type="caution">
    <text evidence="2">The sequence shown here is derived from an EMBL/GenBank/DDBJ whole genome shotgun (WGS) entry which is preliminary data.</text>
</comment>
<feature type="domain" description="Right handed beta helix" evidence="1">
    <location>
        <begin position="327"/>
        <end position="440"/>
    </location>
</feature>
<dbReference type="InParanoid" id="B4CZN4"/>
<dbReference type="RefSeq" id="WP_006979447.1">
    <property type="nucleotide sequence ID" value="NZ_ABVL01000005.1"/>
</dbReference>